<evidence type="ECO:0000256" key="2">
    <source>
        <dbReference type="SAM" id="Phobius"/>
    </source>
</evidence>
<feature type="region of interest" description="Disordered" evidence="1">
    <location>
        <begin position="63"/>
        <end position="86"/>
    </location>
</feature>
<name>A0A4R1RM41_HYDET</name>
<reference evidence="3 4" key="1">
    <citation type="submission" date="2019-03" db="EMBL/GenBank/DDBJ databases">
        <title>Genomic Encyclopedia of Type Strains, Phase IV (KMG-IV): sequencing the most valuable type-strain genomes for metagenomic binning, comparative biology and taxonomic classification.</title>
        <authorList>
            <person name="Goeker M."/>
        </authorList>
    </citation>
    <scope>NUCLEOTIDE SEQUENCE [LARGE SCALE GENOMIC DNA]</scope>
    <source>
        <strain evidence="3 4">LX-B</strain>
    </source>
</reference>
<keyword evidence="2" id="KW-0472">Membrane</keyword>
<gene>
    <name evidence="3" type="ORF">EDC14_101413</name>
</gene>
<keyword evidence="2" id="KW-0812">Transmembrane</keyword>
<dbReference type="Proteomes" id="UP000295008">
    <property type="component" value="Unassembled WGS sequence"/>
</dbReference>
<dbReference type="EMBL" id="SLUN01000014">
    <property type="protein sequence ID" value="TCL67325.1"/>
    <property type="molecule type" value="Genomic_DNA"/>
</dbReference>
<organism evidence="3 4">
    <name type="scientific">Hydrogenispora ethanolica</name>
    <dbReference type="NCBI Taxonomy" id="1082276"/>
    <lineage>
        <taxon>Bacteria</taxon>
        <taxon>Bacillati</taxon>
        <taxon>Bacillota</taxon>
        <taxon>Hydrogenispora</taxon>
    </lineage>
</organism>
<proteinExistence type="predicted"/>
<evidence type="ECO:0000256" key="1">
    <source>
        <dbReference type="SAM" id="MobiDB-lite"/>
    </source>
</evidence>
<keyword evidence="2" id="KW-1133">Transmembrane helix</keyword>
<dbReference type="AlphaFoldDB" id="A0A4R1RM41"/>
<protein>
    <submittedName>
        <fullName evidence="3">Uncharacterized protein</fullName>
    </submittedName>
</protein>
<feature type="transmembrane region" description="Helical" evidence="2">
    <location>
        <begin position="12"/>
        <end position="39"/>
    </location>
</feature>
<keyword evidence="4" id="KW-1185">Reference proteome</keyword>
<comment type="caution">
    <text evidence="3">The sequence shown here is derived from an EMBL/GenBank/DDBJ whole genome shotgun (WGS) entry which is preliminary data.</text>
</comment>
<evidence type="ECO:0000313" key="3">
    <source>
        <dbReference type="EMBL" id="TCL67325.1"/>
    </source>
</evidence>
<sequence>MNFMCIMCNTRTYFFILKLFLPSLCEGPFFTGLILISYYTKQRSNESPVVEKNRFLHFVPDGTIQNRQSLPHTSANSPMTSKPSFR</sequence>
<evidence type="ECO:0000313" key="4">
    <source>
        <dbReference type="Proteomes" id="UP000295008"/>
    </source>
</evidence>
<accession>A0A4R1RM41</accession>